<evidence type="ECO:0000256" key="7">
    <source>
        <dbReference type="ARBA" id="ARBA00023136"/>
    </source>
</evidence>
<dbReference type="GO" id="GO:0009252">
    <property type="term" value="P:peptidoglycan biosynthetic process"/>
    <property type="evidence" value="ECO:0007669"/>
    <property type="project" value="UniProtKB-KW"/>
</dbReference>
<comment type="caution">
    <text evidence="9">The sequence shown here is derived from an EMBL/GenBank/DDBJ whole genome shotgun (WGS) entry which is preliminary data.</text>
</comment>
<dbReference type="EMBL" id="MFLZ01000001">
    <property type="protein sequence ID" value="OGG80715.1"/>
    <property type="molecule type" value="Genomic_DNA"/>
</dbReference>
<gene>
    <name evidence="9" type="ORF">A3A39_00110</name>
</gene>
<keyword evidence="6 8" id="KW-1133">Transmembrane helix</keyword>
<dbReference type="Pfam" id="PF03023">
    <property type="entry name" value="MurJ"/>
    <property type="match status" value="1"/>
</dbReference>
<organism evidence="9 10">
    <name type="scientific">Candidatus Kaiserbacteria bacterium RIFCSPLOWO2_01_FULL_54_13</name>
    <dbReference type="NCBI Taxonomy" id="1798512"/>
    <lineage>
        <taxon>Bacteria</taxon>
        <taxon>Candidatus Kaiseribacteriota</taxon>
    </lineage>
</organism>
<dbReference type="PRINTS" id="PR01806">
    <property type="entry name" value="VIRFACTRMVIN"/>
</dbReference>
<keyword evidence="7 8" id="KW-0472">Membrane</keyword>
<feature type="transmembrane region" description="Helical" evidence="8">
    <location>
        <begin position="463"/>
        <end position="492"/>
    </location>
</feature>
<feature type="transmembrane region" description="Helical" evidence="8">
    <location>
        <begin position="434"/>
        <end position="456"/>
    </location>
</feature>
<feature type="transmembrane region" description="Helical" evidence="8">
    <location>
        <begin position="280"/>
        <end position="298"/>
    </location>
</feature>
<feature type="transmembrane region" description="Helical" evidence="8">
    <location>
        <begin position="504"/>
        <end position="526"/>
    </location>
</feature>
<evidence type="ECO:0000256" key="6">
    <source>
        <dbReference type="ARBA" id="ARBA00022989"/>
    </source>
</evidence>
<protein>
    <recommendedName>
        <fullName evidence="11">Lipid II flippase MurJ</fullName>
    </recommendedName>
</protein>
<evidence type="ECO:0000313" key="10">
    <source>
        <dbReference type="Proteomes" id="UP000177372"/>
    </source>
</evidence>
<sequence>MVREALRFLATPVRSLSAAVYVLAASALLSSILALLRDRLFAHAFGAGTELDLYYAAFRIPDLIFVATGSLVSVYILIPELFRRSEDEKKSYIDTIVVGFSALAAILSLVAFYFAPDLLEALFPQFASAGYLSTLTSLSRIMLLQPIFLGLSNILASITQSKERYMLYALSPILYNLGIVAGLLVFYPVLGMSGLAWGVVLGAALHVGIQLPSVVSDGFFRAWPRLREPSALIETVAISIPRTLTLSMNQVAFLGLTVLASALSTGSIAVFMFAFNLMSVPLSVIGASYSVAAFPTLASALSNGRVSEFMGYVSTAARYVLFWSIPVIALIIVLRAHVVRVVLGSGSFDWTDTRLTAAVFVLLSVSLAAQGLTLLLARAYYAAGRTFVPFFVAVGSCTITILLARSLIDLLADERVLRFVENIMRIEDVPGSSILALPLAYSFVSILSTLVLALHFERRFGGFFLRIASAFWHGIFAGIGAGAAAYATLVLVGPLTLSSTLLSVFLRGFAGGIAGVAAGALIYWLLGSREYLETISSIRGKLWREPLPLAQPIASAEEIGPSSPQ</sequence>
<feature type="transmembrane region" description="Helical" evidence="8">
    <location>
        <begin position="56"/>
        <end position="79"/>
    </location>
</feature>
<evidence type="ECO:0000313" key="9">
    <source>
        <dbReference type="EMBL" id="OGG80715.1"/>
    </source>
</evidence>
<dbReference type="STRING" id="1798512.A3A39_00110"/>
<feature type="transmembrane region" description="Helical" evidence="8">
    <location>
        <begin position="12"/>
        <end position="36"/>
    </location>
</feature>
<accession>A0A1F6F4A3</accession>
<keyword evidence="5" id="KW-0573">Peptidoglycan synthesis</keyword>
<proteinExistence type="predicted"/>
<feature type="transmembrane region" description="Helical" evidence="8">
    <location>
        <begin position="167"/>
        <end position="189"/>
    </location>
</feature>
<dbReference type="GO" id="GO:0005886">
    <property type="term" value="C:plasma membrane"/>
    <property type="evidence" value="ECO:0007669"/>
    <property type="project" value="UniProtKB-SubCell"/>
</dbReference>
<evidence type="ECO:0000256" key="8">
    <source>
        <dbReference type="SAM" id="Phobius"/>
    </source>
</evidence>
<feature type="transmembrane region" description="Helical" evidence="8">
    <location>
        <begin position="195"/>
        <end position="215"/>
    </location>
</feature>
<dbReference type="GO" id="GO:0034204">
    <property type="term" value="P:lipid translocation"/>
    <property type="evidence" value="ECO:0007669"/>
    <property type="project" value="TreeGrafter"/>
</dbReference>
<evidence type="ECO:0000256" key="4">
    <source>
        <dbReference type="ARBA" id="ARBA00022960"/>
    </source>
</evidence>
<feature type="transmembrane region" description="Helical" evidence="8">
    <location>
        <begin position="355"/>
        <end position="375"/>
    </location>
</feature>
<feature type="transmembrane region" description="Helical" evidence="8">
    <location>
        <begin position="319"/>
        <end position="343"/>
    </location>
</feature>
<evidence type="ECO:0000256" key="1">
    <source>
        <dbReference type="ARBA" id="ARBA00004651"/>
    </source>
</evidence>
<dbReference type="AlphaFoldDB" id="A0A1F6F4A3"/>
<dbReference type="InterPro" id="IPR004268">
    <property type="entry name" value="MurJ"/>
</dbReference>
<evidence type="ECO:0000256" key="2">
    <source>
        <dbReference type="ARBA" id="ARBA00022475"/>
    </source>
</evidence>
<reference evidence="9 10" key="1">
    <citation type="journal article" date="2016" name="Nat. Commun.">
        <title>Thousands of microbial genomes shed light on interconnected biogeochemical processes in an aquifer system.</title>
        <authorList>
            <person name="Anantharaman K."/>
            <person name="Brown C.T."/>
            <person name="Hug L.A."/>
            <person name="Sharon I."/>
            <person name="Castelle C.J."/>
            <person name="Probst A.J."/>
            <person name="Thomas B.C."/>
            <person name="Singh A."/>
            <person name="Wilkins M.J."/>
            <person name="Karaoz U."/>
            <person name="Brodie E.L."/>
            <person name="Williams K.H."/>
            <person name="Hubbard S.S."/>
            <person name="Banfield J.F."/>
        </authorList>
    </citation>
    <scope>NUCLEOTIDE SEQUENCE [LARGE SCALE GENOMIC DNA]</scope>
</reference>
<dbReference type="GO" id="GO:0008360">
    <property type="term" value="P:regulation of cell shape"/>
    <property type="evidence" value="ECO:0007669"/>
    <property type="project" value="UniProtKB-KW"/>
</dbReference>
<keyword evidence="4" id="KW-0133">Cell shape</keyword>
<feature type="transmembrane region" description="Helical" evidence="8">
    <location>
        <begin position="387"/>
        <end position="408"/>
    </location>
</feature>
<keyword evidence="2" id="KW-1003">Cell membrane</keyword>
<evidence type="ECO:0008006" key="11">
    <source>
        <dbReference type="Google" id="ProtNLM"/>
    </source>
</evidence>
<comment type="subcellular location">
    <subcellularLocation>
        <location evidence="1">Cell membrane</location>
        <topology evidence="1">Multi-pass membrane protein</topology>
    </subcellularLocation>
</comment>
<dbReference type="PANTHER" id="PTHR47019:SF1">
    <property type="entry name" value="LIPID II FLIPPASE MURJ"/>
    <property type="match status" value="1"/>
</dbReference>
<name>A0A1F6F4A3_9BACT</name>
<feature type="transmembrane region" description="Helical" evidence="8">
    <location>
        <begin position="91"/>
        <end position="115"/>
    </location>
</feature>
<keyword evidence="3 8" id="KW-0812">Transmembrane</keyword>
<feature type="transmembrane region" description="Helical" evidence="8">
    <location>
        <begin position="135"/>
        <end position="155"/>
    </location>
</feature>
<dbReference type="PANTHER" id="PTHR47019">
    <property type="entry name" value="LIPID II FLIPPASE MURJ"/>
    <property type="match status" value="1"/>
</dbReference>
<dbReference type="GO" id="GO:0015648">
    <property type="term" value="F:lipid-linked peptidoglycan transporter activity"/>
    <property type="evidence" value="ECO:0007669"/>
    <property type="project" value="TreeGrafter"/>
</dbReference>
<dbReference type="Proteomes" id="UP000177372">
    <property type="component" value="Unassembled WGS sequence"/>
</dbReference>
<feature type="transmembrane region" description="Helical" evidence="8">
    <location>
        <begin position="251"/>
        <end position="274"/>
    </location>
</feature>
<evidence type="ECO:0000256" key="5">
    <source>
        <dbReference type="ARBA" id="ARBA00022984"/>
    </source>
</evidence>
<evidence type="ECO:0000256" key="3">
    <source>
        <dbReference type="ARBA" id="ARBA00022692"/>
    </source>
</evidence>
<dbReference type="InterPro" id="IPR051050">
    <property type="entry name" value="Lipid_II_flippase_MurJ/MviN"/>
</dbReference>